<sequence length="47" mass="5748">MVRHIEDLIHIIFRYKIENFFEIAIISSNKHRKNFCVERILCTTNKL</sequence>
<proteinExistence type="predicted"/>
<gene>
    <name evidence="1" type="ORF">KL86DYS1_11470</name>
</gene>
<name>A0A212J8F6_9BACT</name>
<accession>A0A212J8F6</accession>
<dbReference type="EMBL" id="FLUM01000001">
    <property type="protein sequence ID" value="SBV95734.1"/>
    <property type="molecule type" value="Genomic_DNA"/>
</dbReference>
<evidence type="ECO:0000313" key="1">
    <source>
        <dbReference type="EMBL" id="SBV95734.1"/>
    </source>
</evidence>
<protein>
    <submittedName>
        <fullName evidence="1">Uncharacterized protein</fullName>
    </submittedName>
</protein>
<dbReference type="AlphaFoldDB" id="A0A212J8F6"/>
<organism evidence="1">
    <name type="scientific">uncultured Dysgonomonas sp</name>
    <dbReference type="NCBI Taxonomy" id="206096"/>
    <lineage>
        <taxon>Bacteria</taxon>
        <taxon>Pseudomonadati</taxon>
        <taxon>Bacteroidota</taxon>
        <taxon>Bacteroidia</taxon>
        <taxon>Bacteroidales</taxon>
        <taxon>Dysgonomonadaceae</taxon>
        <taxon>Dysgonomonas</taxon>
        <taxon>environmental samples</taxon>
    </lineage>
</organism>
<reference evidence="1" key="1">
    <citation type="submission" date="2016-04" db="EMBL/GenBank/DDBJ databases">
        <authorList>
            <person name="Evans L.H."/>
            <person name="Alamgir A."/>
            <person name="Owens N."/>
            <person name="Weber N.D."/>
            <person name="Virtaneva K."/>
            <person name="Barbian K."/>
            <person name="Babar A."/>
            <person name="Rosenke K."/>
        </authorList>
    </citation>
    <scope>NUCLEOTIDE SEQUENCE</scope>
    <source>
        <strain evidence="1">86-1</strain>
    </source>
</reference>